<proteinExistence type="predicted"/>
<comment type="caution">
    <text evidence="1">The sequence shown here is derived from an EMBL/GenBank/DDBJ whole genome shotgun (WGS) entry which is preliminary data.</text>
</comment>
<gene>
    <name evidence="1" type="ORF">V5O48_018620</name>
</gene>
<dbReference type="EMBL" id="JBAHYK010003498">
    <property type="protein sequence ID" value="KAL0563448.1"/>
    <property type="molecule type" value="Genomic_DNA"/>
</dbReference>
<organism evidence="1 2">
    <name type="scientific">Marasmius crinis-equi</name>
    <dbReference type="NCBI Taxonomy" id="585013"/>
    <lineage>
        <taxon>Eukaryota</taxon>
        <taxon>Fungi</taxon>
        <taxon>Dikarya</taxon>
        <taxon>Basidiomycota</taxon>
        <taxon>Agaricomycotina</taxon>
        <taxon>Agaricomycetes</taxon>
        <taxon>Agaricomycetidae</taxon>
        <taxon>Agaricales</taxon>
        <taxon>Marasmiineae</taxon>
        <taxon>Marasmiaceae</taxon>
        <taxon>Marasmius</taxon>
    </lineage>
</organism>
<name>A0ABR3EKR5_9AGAR</name>
<sequence>PQQQQFRFSSTGEAISSIKGFCLHWVSYGLCIPLVKDYRLPIVDNRESAEVAVPEGWNKVGEVRIVSRCVEAQRRLEGLSNCVDIRRATYG</sequence>
<keyword evidence="2" id="KW-1185">Reference proteome</keyword>
<dbReference type="Proteomes" id="UP001465976">
    <property type="component" value="Unassembled WGS sequence"/>
</dbReference>
<reference evidence="1 2" key="1">
    <citation type="submission" date="2024-02" db="EMBL/GenBank/DDBJ databases">
        <title>A draft genome for the cacao thread blight pathogen Marasmius crinis-equi.</title>
        <authorList>
            <person name="Cohen S.P."/>
            <person name="Baruah I.K."/>
            <person name="Amoako-Attah I."/>
            <person name="Bukari Y."/>
            <person name="Meinhardt L.W."/>
            <person name="Bailey B.A."/>
        </authorList>
    </citation>
    <scope>NUCLEOTIDE SEQUENCE [LARGE SCALE GENOMIC DNA]</scope>
    <source>
        <strain evidence="1 2">GH-76</strain>
    </source>
</reference>
<evidence type="ECO:0000313" key="1">
    <source>
        <dbReference type="EMBL" id="KAL0563448.1"/>
    </source>
</evidence>
<feature type="non-terminal residue" evidence="1">
    <location>
        <position position="1"/>
    </location>
</feature>
<evidence type="ECO:0000313" key="2">
    <source>
        <dbReference type="Proteomes" id="UP001465976"/>
    </source>
</evidence>
<accession>A0ABR3EKR5</accession>
<protein>
    <submittedName>
        <fullName evidence="1">Uncharacterized protein</fullName>
    </submittedName>
</protein>